<protein>
    <recommendedName>
        <fullName evidence="4">HNH nuclease domain-containing protein</fullName>
    </recommendedName>
</protein>
<gene>
    <name evidence="2" type="ORF">EV420DRAFT_1482325</name>
</gene>
<evidence type="ECO:0000313" key="2">
    <source>
        <dbReference type="EMBL" id="KAK0451985.1"/>
    </source>
</evidence>
<dbReference type="EMBL" id="JAUEPS010000032">
    <property type="protein sequence ID" value="KAK0451985.1"/>
    <property type="molecule type" value="Genomic_DNA"/>
</dbReference>
<accession>A0AA39MZV7</accession>
<organism evidence="2 3">
    <name type="scientific">Armillaria tabescens</name>
    <name type="common">Ringless honey mushroom</name>
    <name type="synonym">Agaricus tabescens</name>
    <dbReference type="NCBI Taxonomy" id="1929756"/>
    <lineage>
        <taxon>Eukaryota</taxon>
        <taxon>Fungi</taxon>
        <taxon>Dikarya</taxon>
        <taxon>Basidiomycota</taxon>
        <taxon>Agaricomycotina</taxon>
        <taxon>Agaricomycetes</taxon>
        <taxon>Agaricomycetidae</taxon>
        <taxon>Agaricales</taxon>
        <taxon>Marasmiineae</taxon>
        <taxon>Physalacriaceae</taxon>
        <taxon>Desarmillaria</taxon>
    </lineage>
</organism>
<comment type="caution">
    <text evidence="2">The sequence shown here is derived from an EMBL/GenBank/DDBJ whole genome shotgun (WGS) entry which is preliminary data.</text>
</comment>
<evidence type="ECO:0000256" key="1">
    <source>
        <dbReference type="SAM" id="MobiDB-lite"/>
    </source>
</evidence>
<name>A0AA39MZV7_ARMTA</name>
<feature type="compositionally biased region" description="Low complexity" evidence="1">
    <location>
        <begin position="335"/>
        <end position="346"/>
    </location>
</feature>
<keyword evidence="3" id="KW-1185">Reference proteome</keyword>
<dbReference type="Proteomes" id="UP001175211">
    <property type="component" value="Unassembled WGS sequence"/>
</dbReference>
<reference evidence="2" key="1">
    <citation type="submission" date="2023-06" db="EMBL/GenBank/DDBJ databases">
        <authorList>
            <consortium name="Lawrence Berkeley National Laboratory"/>
            <person name="Ahrendt S."/>
            <person name="Sahu N."/>
            <person name="Indic B."/>
            <person name="Wong-Bajracharya J."/>
            <person name="Merenyi Z."/>
            <person name="Ke H.-M."/>
            <person name="Monk M."/>
            <person name="Kocsube S."/>
            <person name="Drula E."/>
            <person name="Lipzen A."/>
            <person name="Balint B."/>
            <person name="Henrissat B."/>
            <person name="Andreopoulos B."/>
            <person name="Martin F.M."/>
            <person name="Harder C.B."/>
            <person name="Rigling D."/>
            <person name="Ford K.L."/>
            <person name="Foster G.D."/>
            <person name="Pangilinan J."/>
            <person name="Papanicolaou A."/>
            <person name="Barry K."/>
            <person name="LaButti K."/>
            <person name="Viragh M."/>
            <person name="Koriabine M."/>
            <person name="Yan M."/>
            <person name="Riley R."/>
            <person name="Champramary S."/>
            <person name="Plett K.L."/>
            <person name="Tsai I.J."/>
            <person name="Slot J."/>
            <person name="Sipos G."/>
            <person name="Plett J."/>
            <person name="Nagy L.G."/>
            <person name="Grigoriev I.V."/>
        </authorList>
    </citation>
    <scope>NUCLEOTIDE SEQUENCE</scope>
    <source>
        <strain evidence="2">CCBAS 213</strain>
    </source>
</reference>
<dbReference type="RefSeq" id="XP_060327819.1">
    <property type="nucleotide sequence ID" value="XM_060469893.1"/>
</dbReference>
<feature type="compositionally biased region" description="Low complexity" evidence="1">
    <location>
        <begin position="302"/>
        <end position="312"/>
    </location>
</feature>
<feature type="region of interest" description="Disordered" evidence="1">
    <location>
        <begin position="284"/>
        <end position="356"/>
    </location>
</feature>
<dbReference type="AlphaFoldDB" id="A0AA39MZV7"/>
<evidence type="ECO:0000313" key="3">
    <source>
        <dbReference type="Proteomes" id="UP001175211"/>
    </source>
</evidence>
<evidence type="ECO:0008006" key="4">
    <source>
        <dbReference type="Google" id="ProtNLM"/>
    </source>
</evidence>
<sequence>MADSLQPRPSLAPHIDRVEPIAIFHPIRNAFLVLGRRQKILEAGVVQWGIPHSFVLDACLVLAGKGYLSSTSDHANKISTPMDGFLMGLRYFFFLEDDNVPTDYLLCTNFSDWEPLPRQDVPERWLMMDKLKTPSTGLEDMVLETSCNKICNHVKGIDKFCALSGFDQELRAVHLVPQAYVEWYNEHILHTYFTFGLPLDQRKARPIDDVCQIISLESGLHDCIDQPSFIIFPFCGKFVAFFFASSTIGLAEPYHLRTMKIPFRIEGYALFACFAWAITTITQHRPTQTPQKRRRKQESDRSASSSDQSPPSQRHRCEGDSHVSQPGDHGQSYHGGQSSEPGSSGPVDIELLKEQERELTPSQLRIFREAEGMSRVEEMKRQYLADHLTISVTGESTTRGD</sequence>
<proteinExistence type="predicted"/>
<dbReference type="GeneID" id="85353441"/>